<comment type="similarity">
    <text evidence="1">Belongs to the LysR transcriptional regulatory family.</text>
</comment>
<dbReference type="Gene3D" id="3.40.190.290">
    <property type="match status" value="1"/>
</dbReference>
<dbReference type="PRINTS" id="PR00039">
    <property type="entry name" value="HTHLYSR"/>
</dbReference>
<keyword evidence="4" id="KW-0010">Activator</keyword>
<dbReference type="GO" id="GO:0009089">
    <property type="term" value="P:lysine biosynthetic process via diaminopimelate"/>
    <property type="evidence" value="ECO:0007669"/>
    <property type="project" value="TreeGrafter"/>
</dbReference>
<dbReference type="EMBL" id="WUML01000003">
    <property type="protein sequence ID" value="MXN99664.1"/>
    <property type="molecule type" value="Genomic_DNA"/>
</dbReference>
<evidence type="ECO:0000313" key="7">
    <source>
        <dbReference type="EMBL" id="MXN99664.1"/>
    </source>
</evidence>
<dbReference type="NCBIfam" id="NF008239">
    <property type="entry name" value="PRK11013.1"/>
    <property type="match status" value="1"/>
</dbReference>
<protein>
    <submittedName>
        <fullName evidence="7">LysR family transcriptional regulator</fullName>
    </submittedName>
</protein>
<dbReference type="RefSeq" id="WP_160785075.1">
    <property type="nucleotide sequence ID" value="NZ_CP086610.1"/>
</dbReference>
<feature type="domain" description="HTH lysR-type" evidence="6">
    <location>
        <begin position="1"/>
        <end position="60"/>
    </location>
</feature>
<dbReference type="GO" id="GO:0010628">
    <property type="term" value="P:positive regulation of gene expression"/>
    <property type="evidence" value="ECO:0007669"/>
    <property type="project" value="TreeGrafter"/>
</dbReference>
<dbReference type="OrthoDB" id="7260751at2"/>
<dbReference type="Pfam" id="PF00126">
    <property type="entry name" value="HTH_1"/>
    <property type="match status" value="1"/>
</dbReference>
<keyword evidence="3" id="KW-0238">DNA-binding</keyword>
<dbReference type="PANTHER" id="PTHR30427:SF1">
    <property type="entry name" value="TRANSCRIPTIONAL ACTIVATOR PROTEIN LYSR"/>
    <property type="match status" value="1"/>
</dbReference>
<reference evidence="7 8" key="1">
    <citation type="submission" date="2019-12" db="EMBL/GenBank/DDBJ databases">
        <title>Shinella granuli gen. nov., sp. nov., and proposal of the reclassification of Zoogloea ramigera ATCC 19623 as Shinella zoogloeoides sp. nov.</title>
        <authorList>
            <person name="Gao J."/>
        </authorList>
    </citation>
    <scope>NUCLEOTIDE SEQUENCE [LARGE SCALE GENOMIC DNA]</scope>
    <source>
        <strain evidence="7 8">DSM 287</strain>
    </source>
</reference>
<evidence type="ECO:0000313" key="8">
    <source>
        <dbReference type="Proteomes" id="UP000440304"/>
    </source>
</evidence>
<sequence>MRLNQRQIEIFHAVMMEKSVTAAATALRTSQPTISRELRDLEHYLGYDLFHRFGKRITPTEKGQELYTIVHRSFVGLEEISRAATAIGGRSMANLRIAALPAYGDTMLPIAVEAFLKVHPGALISIHSIEETALQNELTAAMFDLGLAEQEQQFGNVATEAIDAGEVVCILPAGHPLAAKSVLAPADFEDMEFVYFSKDDPYRRKLDDVFDKAGVTRRFIVETTTASSVCAMVARGAGISIVNPLTAAHNLNRGLVVRRFSVPILYRIHLWRTTKAPRATFAMRFTRDLETALEEIKAKVRQALLHS</sequence>
<evidence type="ECO:0000256" key="1">
    <source>
        <dbReference type="ARBA" id="ARBA00009437"/>
    </source>
</evidence>
<keyword evidence="5" id="KW-0804">Transcription</keyword>
<proteinExistence type="inferred from homology"/>
<comment type="caution">
    <text evidence="7">The sequence shown here is derived from an EMBL/GenBank/DDBJ whole genome shotgun (WGS) entry which is preliminary data.</text>
</comment>
<accession>A0A6N8TB48</accession>
<dbReference type="AlphaFoldDB" id="A0A6N8TB48"/>
<dbReference type="PANTHER" id="PTHR30427">
    <property type="entry name" value="TRANSCRIPTIONAL ACTIVATOR PROTEIN LYSR"/>
    <property type="match status" value="1"/>
</dbReference>
<evidence type="ECO:0000256" key="5">
    <source>
        <dbReference type="ARBA" id="ARBA00023163"/>
    </source>
</evidence>
<evidence type="ECO:0000256" key="4">
    <source>
        <dbReference type="ARBA" id="ARBA00023159"/>
    </source>
</evidence>
<dbReference type="Gene3D" id="1.10.10.10">
    <property type="entry name" value="Winged helix-like DNA-binding domain superfamily/Winged helix DNA-binding domain"/>
    <property type="match status" value="1"/>
</dbReference>
<dbReference type="SUPFAM" id="SSF53850">
    <property type="entry name" value="Periplasmic binding protein-like II"/>
    <property type="match status" value="1"/>
</dbReference>
<dbReference type="SUPFAM" id="SSF46785">
    <property type="entry name" value="Winged helix' DNA-binding domain"/>
    <property type="match status" value="1"/>
</dbReference>
<organism evidence="7 8">
    <name type="scientific">Shinella zoogloeoides</name>
    <name type="common">Crabtreella saccharophila</name>
    <dbReference type="NCBI Taxonomy" id="352475"/>
    <lineage>
        <taxon>Bacteria</taxon>
        <taxon>Pseudomonadati</taxon>
        <taxon>Pseudomonadota</taxon>
        <taxon>Alphaproteobacteria</taxon>
        <taxon>Hyphomicrobiales</taxon>
        <taxon>Rhizobiaceae</taxon>
        <taxon>Shinella</taxon>
    </lineage>
</organism>
<dbReference type="GO" id="GO:0003700">
    <property type="term" value="F:DNA-binding transcription factor activity"/>
    <property type="evidence" value="ECO:0007669"/>
    <property type="project" value="InterPro"/>
</dbReference>
<gene>
    <name evidence="7" type="ORF">GR156_05085</name>
</gene>
<dbReference type="Proteomes" id="UP000440304">
    <property type="component" value="Unassembled WGS sequence"/>
</dbReference>
<evidence type="ECO:0000256" key="3">
    <source>
        <dbReference type="ARBA" id="ARBA00023125"/>
    </source>
</evidence>
<evidence type="ECO:0000259" key="6">
    <source>
        <dbReference type="PROSITE" id="PS50931"/>
    </source>
</evidence>
<dbReference type="InterPro" id="IPR036390">
    <property type="entry name" value="WH_DNA-bd_sf"/>
</dbReference>
<dbReference type="InterPro" id="IPR005119">
    <property type="entry name" value="LysR_subst-bd"/>
</dbReference>
<evidence type="ECO:0000256" key="2">
    <source>
        <dbReference type="ARBA" id="ARBA00023015"/>
    </source>
</evidence>
<dbReference type="InterPro" id="IPR000847">
    <property type="entry name" value="LysR_HTH_N"/>
</dbReference>
<dbReference type="PROSITE" id="PS50931">
    <property type="entry name" value="HTH_LYSR"/>
    <property type="match status" value="1"/>
</dbReference>
<keyword evidence="2" id="KW-0805">Transcription regulation</keyword>
<dbReference type="GO" id="GO:0043565">
    <property type="term" value="F:sequence-specific DNA binding"/>
    <property type="evidence" value="ECO:0007669"/>
    <property type="project" value="TreeGrafter"/>
</dbReference>
<name>A0A6N8TB48_SHIZO</name>
<dbReference type="InterPro" id="IPR036388">
    <property type="entry name" value="WH-like_DNA-bd_sf"/>
</dbReference>
<dbReference type="Pfam" id="PF03466">
    <property type="entry name" value="LysR_substrate"/>
    <property type="match status" value="1"/>
</dbReference>